<protein>
    <recommendedName>
        <fullName evidence="1">DUF6598 domain-containing protein</fullName>
    </recommendedName>
</protein>
<dbReference type="InterPro" id="IPR046533">
    <property type="entry name" value="DUF6598"/>
</dbReference>
<gene>
    <name evidence="2" type="primary">ga08734</name>
    <name evidence="2" type="ORF">PR202_ga08734</name>
</gene>
<feature type="domain" description="DUF6598" evidence="1">
    <location>
        <begin position="17"/>
        <end position="257"/>
    </location>
</feature>
<name>A0AAV5C0T8_ELECO</name>
<proteinExistence type="predicted"/>
<reference evidence="2" key="2">
    <citation type="submission" date="2021-12" db="EMBL/GenBank/DDBJ databases">
        <title>Resequencing data analysis of finger millet.</title>
        <authorList>
            <person name="Hatakeyama M."/>
            <person name="Aluri S."/>
            <person name="Balachadran M.T."/>
            <person name="Sivarajan S.R."/>
            <person name="Poveda L."/>
            <person name="Shimizu-Inatsugi R."/>
            <person name="Schlapbach R."/>
            <person name="Sreeman S.M."/>
            <person name="Shimizu K.K."/>
        </authorList>
    </citation>
    <scope>NUCLEOTIDE SEQUENCE</scope>
</reference>
<organism evidence="2 3">
    <name type="scientific">Eleusine coracana subsp. coracana</name>
    <dbReference type="NCBI Taxonomy" id="191504"/>
    <lineage>
        <taxon>Eukaryota</taxon>
        <taxon>Viridiplantae</taxon>
        <taxon>Streptophyta</taxon>
        <taxon>Embryophyta</taxon>
        <taxon>Tracheophyta</taxon>
        <taxon>Spermatophyta</taxon>
        <taxon>Magnoliopsida</taxon>
        <taxon>Liliopsida</taxon>
        <taxon>Poales</taxon>
        <taxon>Poaceae</taxon>
        <taxon>PACMAD clade</taxon>
        <taxon>Chloridoideae</taxon>
        <taxon>Cynodonteae</taxon>
        <taxon>Eleusininae</taxon>
        <taxon>Eleusine</taxon>
    </lineage>
</organism>
<keyword evidence="3" id="KW-1185">Reference proteome</keyword>
<evidence type="ECO:0000313" key="3">
    <source>
        <dbReference type="Proteomes" id="UP001054889"/>
    </source>
</evidence>
<sequence>MRFTDSLIGEGHKLKESLNILCLKIMSSDVGFPINVYGSVIIRDALDFKCNYIFRRDRDKCQLVETQGDSLILTGPSRGVLFLGDVFFEIDLKIREEGEEKDDRKFSKTFVDMNEEKIKNLVERKTVVSWHSEMELVFAHVKKALEGTIEMKILSGPESFIGKITAYTTDLPSDDEMLLYEYDNGSVAGAVTVGAGTGSGYTNCFAVWLLSRQIRCWFFRIWDGSACISPHTYSFTPLIKGADSDVVPCGLYKLGVKIVWSTLWYRG</sequence>
<dbReference type="EMBL" id="BQKI01000004">
    <property type="protein sequence ID" value="GJM92281.1"/>
    <property type="molecule type" value="Genomic_DNA"/>
</dbReference>
<comment type="caution">
    <text evidence="2">The sequence shown here is derived from an EMBL/GenBank/DDBJ whole genome shotgun (WGS) entry which is preliminary data.</text>
</comment>
<evidence type="ECO:0000259" key="1">
    <source>
        <dbReference type="Pfam" id="PF20241"/>
    </source>
</evidence>
<dbReference type="AlphaFoldDB" id="A0AAV5C0T8"/>
<reference evidence="2" key="1">
    <citation type="journal article" date="2018" name="DNA Res.">
        <title>Multiple hybrid de novo genome assembly of finger millet, an orphan allotetraploid crop.</title>
        <authorList>
            <person name="Hatakeyama M."/>
            <person name="Aluri S."/>
            <person name="Balachadran M.T."/>
            <person name="Sivarajan S.R."/>
            <person name="Patrignani A."/>
            <person name="Gruter S."/>
            <person name="Poveda L."/>
            <person name="Shimizu-Inatsugi R."/>
            <person name="Baeten J."/>
            <person name="Francoijs K.J."/>
            <person name="Nataraja K.N."/>
            <person name="Reddy Y.A.N."/>
            <person name="Phadnis S."/>
            <person name="Ravikumar R.L."/>
            <person name="Schlapbach R."/>
            <person name="Sreeman S.M."/>
            <person name="Shimizu K.K."/>
        </authorList>
    </citation>
    <scope>NUCLEOTIDE SEQUENCE</scope>
</reference>
<dbReference type="Pfam" id="PF20241">
    <property type="entry name" value="DUF6598"/>
    <property type="match status" value="1"/>
</dbReference>
<dbReference type="Proteomes" id="UP001054889">
    <property type="component" value="Unassembled WGS sequence"/>
</dbReference>
<evidence type="ECO:0000313" key="2">
    <source>
        <dbReference type="EMBL" id="GJM92281.1"/>
    </source>
</evidence>
<accession>A0AAV5C0T8</accession>
<dbReference type="PANTHER" id="PTHR33065:SF163">
    <property type="entry name" value="OS05G0112700 PROTEIN"/>
    <property type="match status" value="1"/>
</dbReference>
<dbReference type="PANTHER" id="PTHR33065">
    <property type="entry name" value="OS07G0486400 PROTEIN"/>
    <property type="match status" value="1"/>
</dbReference>